<dbReference type="GO" id="GO:0070292">
    <property type="term" value="P:N-acylphosphatidylethanolamine metabolic process"/>
    <property type="evidence" value="ECO:0007669"/>
    <property type="project" value="TreeGrafter"/>
</dbReference>
<evidence type="ECO:0000256" key="3">
    <source>
        <dbReference type="ARBA" id="ARBA00022801"/>
    </source>
</evidence>
<sequence>PVYPCLFSIDTPNPNPGDLIEIKWPDFQHWALYMGDGYVIHVTAAAGLSRSNPTETILTGMAKVKKELLEDVAGDHEWQVNNVYDWYHFPLPEEEVIWRAEGYIGKEVPCVVFGSDCEHFVRRLRYGGHLLALCCAFSLCGWAC</sequence>
<evidence type="ECO:0000259" key="5">
    <source>
        <dbReference type="PROSITE" id="PS51934"/>
    </source>
</evidence>
<dbReference type="GO" id="GO:0016410">
    <property type="term" value="F:N-acyltransferase activity"/>
    <property type="evidence" value="ECO:0007669"/>
    <property type="project" value="TreeGrafter"/>
</dbReference>
<evidence type="ECO:0000256" key="1">
    <source>
        <dbReference type="ARBA" id="ARBA00007824"/>
    </source>
</evidence>
<evidence type="ECO:0000313" key="6">
    <source>
        <dbReference type="Ensembl" id="ENSMCSP00000023117.1"/>
    </source>
</evidence>
<dbReference type="PANTHER" id="PTHR13943">
    <property type="entry name" value="HRAS-LIKE SUPPRESSOR - RELATED"/>
    <property type="match status" value="1"/>
</dbReference>
<dbReference type="GO" id="GO:0004623">
    <property type="term" value="F:phospholipase A2 activity"/>
    <property type="evidence" value="ECO:0007669"/>
    <property type="project" value="TreeGrafter"/>
</dbReference>
<dbReference type="InterPro" id="IPR051496">
    <property type="entry name" value="H-rev107_PLA/AT"/>
</dbReference>
<keyword evidence="4" id="KW-0443">Lipid metabolism</keyword>
<proteinExistence type="inferred from homology"/>
<dbReference type="AlphaFoldDB" id="A0A8C5UHI1"/>
<dbReference type="PROSITE" id="PS51934">
    <property type="entry name" value="LRAT"/>
    <property type="match status" value="1"/>
</dbReference>
<evidence type="ECO:0000313" key="7">
    <source>
        <dbReference type="Proteomes" id="UP000694560"/>
    </source>
</evidence>
<name>A0A8C5UHI1_9PASS</name>
<dbReference type="GO" id="GO:0008970">
    <property type="term" value="F:phospholipase A1 activity"/>
    <property type="evidence" value="ECO:0007669"/>
    <property type="project" value="TreeGrafter"/>
</dbReference>
<reference evidence="6" key="1">
    <citation type="submission" date="2025-08" db="UniProtKB">
        <authorList>
            <consortium name="Ensembl"/>
        </authorList>
    </citation>
    <scope>IDENTIFICATION</scope>
</reference>
<protein>
    <recommendedName>
        <fullName evidence="5">LRAT domain-containing protein</fullName>
    </recommendedName>
</protein>
<comment type="similarity">
    <text evidence="1">Belongs to the H-rev107 family.</text>
</comment>
<keyword evidence="2" id="KW-0808">Transferase</keyword>
<evidence type="ECO:0000256" key="2">
    <source>
        <dbReference type="ARBA" id="ARBA00022679"/>
    </source>
</evidence>
<feature type="domain" description="LRAT" evidence="5">
    <location>
        <begin position="19"/>
        <end position="133"/>
    </location>
</feature>
<organism evidence="6 7">
    <name type="scientific">Malurus cyaneus samueli</name>
    <dbReference type="NCBI Taxonomy" id="2593467"/>
    <lineage>
        <taxon>Eukaryota</taxon>
        <taxon>Metazoa</taxon>
        <taxon>Chordata</taxon>
        <taxon>Craniata</taxon>
        <taxon>Vertebrata</taxon>
        <taxon>Euteleostomi</taxon>
        <taxon>Archelosauria</taxon>
        <taxon>Archosauria</taxon>
        <taxon>Dinosauria</taxon>
        <taxon>Saurischia</taxon>
        <taxon>Theropoda</taxon>
        <taxon>Coelurosauria</taxon>
        <taxon>Aves</taxon>
        <taxon>Neognathae</taxon>
        <taxon>Neoaves</taxon>
        <taxon>Telluraves</taxon>
        <taxon>Australaves</taxon>
        <taxon>Passeriformes</taxon>
        <taxon>Meliphagoidea</taxon>
        <taxon>Maluridae</taxon>
        <taxon>Malurus</taxon>
    </lineage>
</organism>
<keyword evidence="3" id="KW-0378">Hydrolase</keyword>
<dbReference type="PANTHER" id="PTHR13943:SF77">
    <property type="entry name" value="LRAT DOMAIN-CONTAINING PROTEIN"/>
    <property type="match status" value="1"/>
</dbReference>
<dbReference type="Gene3D" id="3.90.1720.10">
    <property type="entry name" value="endopeptidase domain like (from Nostoc punctiforme)"/>
    <property type="match status" value="1"/>
</dbReference>
<dbReference type="InterPro" id="IPR007053">
    <property type="entry name" value="LRAT_dom"/>
</dbReference>
<dbReference type="Proteomes" id="UP000694560">
    <property type="component" value="Unplaced"/>
</dbReference>
<accession>A0A8C5UHI1</accession>
<reference evidence="6" key="2">
    <citation type="submission" date="2025-09" db="UniProtKB">
        <authorList>
            <consortium name="Ensembl"/>
        </authorList>
    </citation>
    <scope>IDENTIFICATION</scope>
</reference>
<dbReference type="GO" id="GO:0005737">
    <property type="term" value="C:cytoplasm"/>
    <property type="evidence" value="ECO:0007669"/>
    <property type="project" value="TreeGrafter"/>
</dbReference>
<dbReference type="Ensembl" id="ENSMCST00000023699.1">
    <property type="protein sequence ID" value="ENSMCSP00000023117.1"/>
    <property type="gene ID" value="ENSMCSG00000016080.1"/>
</dbReference>
<dbReference type="Pfam" id="PF04970">
    <property type="entry name" value="LRAT"/>
    <property type="match status" value="1"/>
</dbReference>
<keyword evidence="7" id="KW-1185">Reference proteome</keyword>
<evidence type="ECO:0000256" key="4">
    <source>
        <dbReference type="ARBA" id="ARBA00023098"/>
    </source>
</evidence>